<evidence type="ECO:0000313" key="3">
    <source>
        <dbReference type="Proteomes" id="UP000294847"/>
    </source>
</evidence>
<protein>
    <recommendedName>
        <fullName evidence="1">Protein kinase domain-containing protein</fullName>
    </recommendedName>
</protein>
<dbReference type="InterPro" id="IPR008271">
    <property type="entry name" value="Ser/Thr_kinase_AS"/>
</dbReference>
<gene>
    <name evidence="2" type="ORF">PoMZ_10012</name>
</gene>
<dbReference type="AlphaFoldDB" id="A0A4P7N171"/>
<reference evidence="2 3" key="1">
    <citation type="journal article" date="2019" name="Mol. Biol. Evol.">
        <title>Blast fungal genomes show frequent chromosomal changes, gene gains and losses, and effector gene turnover.</title>
        <authorList>
            <person name="Gomez Luciano L.B."/>
            <person name="Jason Tsai I."/>
            <person name="Chuma I."/>
            <person name="Tosa Y."/>
            <person name="Chen Y.H."/>
            <person name="Li J.Y."/>
            <person name="Li M.Y."/>
            <person name="Jade Lu M.Y."/>
            <person name="Nakayashiki H."/>
            <person name="Li W.H."/>
        </authorList>
    </citation>
    <scope>NUCLEOTIDE SEQUENCE [LARGE SCALE GENOMIC DNA]</scope>
    <source>
        <strain evidence="2">MZ5-1-6</strain>
    </source>
</reference>
<dbReference type="InterPro" id="IPR000719">
    <property type="entry name" value="Prot_kinase_dom"/>
</dbReference>
<dbReference type="PROSITE" id="PS50011">
    <property type="entry name" value="PROTEIN_KINASE_DOM"/>
    <property type="match status" value="1"/>
</dbReference>
<evidence type="ECO:0000313" key="2">
    <source>
        <dbReference type="EMBL" id="QBZ54316.1"/>
    </source>
</evidence>
<sequence>MEPQNSAIVQLFGIDARVRALYMEDIRAPSFGDEGYWRGPNGYFSGTGANAERIMRDMISALSWVHGLQVTHNDIKPANILFSGTRGAVLIDLMPSMTNN</sequence>
<dbReference type="GO" id="GO:0005524">
    <property type="term" value="F:ATP binding"/>
    <property type="evidence" value="ECO:0007669"/>
    <property type="project" value="InterPro"/>
</dbReference>
<proteinExistence type="predicted"/>
<dbReference type="GO" id="GO:0004672">
    <property type="term" value="F:protein kinase activity"/>
    <property type="evidence" value="ECO:0007669"/>
    <property type="project" value="InterPro"/>
</dbReference>
<dbReference type="Proteomes" id="UP000294847">
    <property type="component" value="Chromosome 1"/>
</dbReference>
<name>A0A4P7N171_PYROR</name>
<dbReference type="GO" id="GO:0051094">
    <property type="term" value="P:positive regulation of developmental process"/>
    <property type="evidence" value="ECO:0007669"/>
    <property type="project" value="UniProtKB-ARBA"/>
</dbReference>
<dbReference type="EMBL" id="CP034204">
    <property type="protein sequence ID" value="QBZ54316.1"/>
    <property type="molecule type" value="Genomic_DNA"/>
</dbReference>
<dbReference type="PROSITE" id="PS00108">
    <property type="entry name" value="PROTEIN_KINASE_ST"/>
    <property type="match status" value="1"/>
</dbReference>
<evidence type="ECO:0000259" key="1">
    <source>
        <dbReference type="PROSITE" id="PS50011"/>
    </source>
</evidence>
<dbReference type="Gene3D" id="1.10.510.10">
    <property type="entry name" value="Transferase(Phosphotransferase) domain 1"/>
    <property type="match status" value="1"/>
</dbReference>
<feature type="domain" description="Protein kinase" evidence="1">
    <location>
        <begin position="1"/>
        <end position="100"/>
    </location>
</feature>
<organism evidence="2 3">
    <name type="scientific">Pyricularia oryzae</name>
    <name type="common">Rice blast fungus</name>
    <name type="synonym">Magnaporthe oryzae</name>
    <dbReference type="NCBI Taxonomy" id="318829"/>
    <lineage>
        <taxon>Eukaryota</taxon>
        <taxon>Fungi</taxon>
        <taxon>Dikarya</taxon>
        <taxon>Ascomycota</taxon>
        <taxon>Pezizomycotina</taxon>
        <taxon>Sordariomycetes</taxon>
        <taxon>Sordariomycetidae</taxon>
        <taxon>Magnaporthales</taxon>
        <taxon>Pyriculariaceae</taxon>
        <taxon>Pyricularia</taxon>
    </lineage>
</organism>
<dbReference type="SUPFAM" id="SSF56112">
    <property type="entry name" value="Protein kinase-like (PK-like)"/>
    <property type="match status" value="1"/>
</dbReference>
<dbReference type="InterPro" id="IPR011009">
    <property type="entry name" value="Kinase-like_dom_sf"/>
</dbReference>
<accession>A0A4P7N171</accession>